<gene>
    <name evidence="2" type="ORF">SAMN05216481_111178</name>
</gene>
<dbReference type="STRING" id="403935.SAMN05216481_111178"/>
<sequence length="149" mass="14912">MTTDASSADAPRTSEPSRPGRITAAAAVVAAQGVVVAGLGVTMLVMLLAGSRADDTVQALTGAVTVLALAVLPLAAARGLWLRRRWSRGPAVIVQLMALPVGWQMAQNGGVWLAGGVAIALTALAVLGCLMSPAAAGALGVGPREHRDA</sequence>
<evidence type="ECO:0008006" key="4">
    <source>
        <dbReference type="Google" id="ProtNLM"/>
    </source>
</evidence>
<evidence type="ECO:0000313" key="3">
    <source>
        <dbReference type="Proteomes" id="UP000199055"/>
    </source>
</evidence>
<dbReference type="EMBL" id="FOET01000011">
    <property type="protein sequence ID" value="SEQ63804.1"/>
    <property type="molecule type" value="Genomic_DNA"/>
</dbReference>
<feature type="transmembrane region" description="Helical" evidence="1">
    <location>
        <begin position="56"/>
        <end position="77"/>
    </location>
</feature>
<keyword evidence="1" id="KW-0472">Membrane</keyword>
<name>A0A1H9HN96_9ACTN</name>
<protein>
    <recommendedName>
        <fullName evidence="4">Integral membrane protein</fullName>
    </recommendedName>
</protein>
<keyword evidence="1" id="KW-1133">Transmembrane helix</keyword>
<evidence type="ECO:0000313" key="2">
    <source>
        <dbReference type="EMBL" id="SEQ63804.1"/>
    </source>
</evidence>
<dbReference type="AlphaFoldDB" id="A0A1H9HN96"/>
<evidence type="ECO:0000256" key="1">
    <source>
        <dbReference type="SAM" id="Phobius"/>
    </source>
</evidence>
<keyword evidence="1" id="KW-0812">Transmembrane</keyword>
<feature type="transmembrane region" description="Helical" evidence="1">
    <location>
        <begin position="22"/>
        <end position="50"/>
    </location>
</feature>
<dbReference type="Proteomes" id="UP000199055">
    <property type="component" value="Unassembled WGS sequence"/>
</dbReference>
<proteinExistence type="predicted"/>
<organism evidence="2 3">
    <name type="scientific">Streptomyces radiopugnans</name>
    <dbReference type="NCBI Taxonomy" id="403935"/>
    <lineage>
        <taxon>Bacteria</taxon>
        <taxon>Bacillati</taxon>
        <taxon>Actinomycetota</taxon>
        <taxon>Actinomycetes</taxon>
        <taxon>Kitasatosporales</taxon>
        <taxon>Streptomycetaceae</taxon>
        <taxon>Streptomyces</taxon>
    </lineage>
</organism>
<keyword evidence="3" id="KW-1185">Reference proteome</keyword>
<feature type="transmembrane region" description="Helical" evidence="1">
    <location>
        <begin position="112"/>
        <end position="141"/>
    </location>
</feature>
<accession>A0A1H9HN96</accession>
<reference evidence="2 3" key="1">
    <citation type="submission" date="2016-10" db="EMBL/GenBank/DDBJ databases">
        <authorList>
            <person name="de Groot N.N."/>
        </authorList>
    </citation>
    <scope>NUCLEOTIDE SEQUENCE [LARGE SCALE GENOMIC DNA]</scope>
    <source>
        <strain evidence="2 3">CGMCC 4.3519</strain>
    </source>
</reference>
<dbReference type="RefSeq" id="WP_093661395.1">
    <property type="nucleotide sequence ID" value="NZ_FOET01000011.1"/>
</dbReference>